<evidence type="ECO:0000256" key="1">
    <source>
        <dbReference type="SAM" id="MobiDB-lite"/>
    </source>
</evidence>
<dbReference type="EMBL" id="QRZG01000002">
    <property type="protein sequence ID" value="RGV59131.1"/>
    <property type="molecule type" value="Genomic_DNA"/>
</dbReference>
<sequence length="72" mass="7881">MFCKDNDKITRKEEIKAIPGEPPYENPPREVPSMGIHSGNPVPKGTKTIKPPYLPIDTGASLKKTATTYSPT</sequence>
<evidence type="ECO:0000313" key="2">
    <source>
        <dbReference type="EMBL" id="RGV59131.1"/>
    </source>
</evidence>
<organism evidence="2 3">
    <name type="scientific">Bacteroides clarus</name>
    <dbReference type="NCBI Taxonomy" id="626929"/>
    <lineage>
        <taxon>Bacteria</taxon>
        <taxon>Pseudomonadati</taxon>
        <taxon>Bacteroidota</taxon>
        <taxon>Bacteroidia</taxon>
        <taxon>Bacteroidales</taxon>
        <taxon>Bacteroidaceae</taxon>
        <taxon>Bacteroides</taxon>
    </lineage>
</organism>
<feature type="region of interest" description="Disordered" evidence="1">
    <location>
        <begin position="1"/>
        <end position="72"/>
    </location>
</feature>
<evidence type="ECO:0000313" key="3">
    <source>
        <dbReference type="Proteomes" id="UP000284366"/>
    </source>
</evidence>
<accession>A0A412YNW6</accession>
<feature type="compositionally biased region" description="Basic and acidic residues" evidence="1">
    <location>
        <begin position="1"/>
        <end position="16"/>
    </location>
</feature>
<comment type="caution">
    <text evidence="2">The sequence shown here is derived from an EMBL/GenBank/DDBJ whole genome shotgun (WGS) entry which is preliminary data.</text>
</comment>
<name>A0A412YNW6_9BACE</name>
<reference evidence="2 3" key="1">
    <citation type="submission" date="2018-08" db="EMBL/GenBank/DDBJ databases">
        <title>A genome reference for cultivated species of the human gut microbiota.</title>
        <authorList>
            <person name="Zou Y."/>
            <person name="Xue W."/>
            <person name="Luo G."/>
        </authorList>
    </citation>
    <scope>NUCLEOTIDE SEQUENCE [LARGE SCALE GENOMIC DNA]</scope>
    <source>
        <strain evidence="2 3">AF14-27</strain>
    </source>
</reference>
<proteinExistence type="predicted"/>
<gene>
    <name evidence="2" type="ORF">DWW09_01070</name>
</gene>
<dbReference type="AlphaFoldDB" id="A0A412YNW6"/>
<feature type="compositionally biased region" description="Pro residues" evidence="1">
    <location>
        <begin position="20"/>
        <end position="30"/>
    </location>
</feature>
<protein>
    <submittedName>
        <fullName evidence="2">Uncharacterized protein</fullName>
    </submittedName>
</protein>
<dbReference type="Proteomes" id="UP000284366">
    <property type="component" value="Unassembled WGS sequence"/>
</dbReference>
<feature type="non-terminal residue" evidence="2">
    <location>
        <position position="72"/>
    </location>
</feature>